<dbReference type="AlphaFoldDB" id="A0AA35SKR4"/>
<evidence type="ECO:0008006" key="4">
    <source>
        <dbReference type="Google" id="ProtNLM"/>
    </source>
</evidence>
<evidence type="ECO:0000313" key="3">
    <source>
        <dbReference type="Proteomes" id="UP001174909"/>
    </source>
</evidence>
<sequence>MAEAPTTGGEVLTPNDAVKVLEELLPAQNQSYELGLRLNLKPHEVKSIHATISEPRKRLLEIVLEFLNQVEPRPTWRVIVDALKSPAVNLPQLAMTVVAAHFPDSTPALVPEASVSSSQSPATSSQPGLSSPLHGSGASPLKVDYQPDIPQPTTGDAVTELQHRPESPQPSPMTTQYVQAKIRRFEKRFNDLKKAARGCLEKRKISVKQVVDALTSMPADDIEEHELFLKDNLSDLYQSFDISELIGKLSLLQWNYLSYQLLDYLIKEFGFEVRREMEAYKLDLQKFRQKTPLALFCQCQKKRRRKPSEEFKEMVAEFDWPHEVTLEVVEQFRQEYAYHYKLRDCAMIVAEIPSRFLHHHLVHTRVHCQETERRHPSPHPQEVYCR</sequence>
<evidence type="ECO:0000313" key="2">
    <source>
        <dbReference type="EMBL" id="CAI8030873.1"/>
    </source>
</evidence>
<protein>
    <recommendedName>
        <fullName evidence="4">Death domain-containing protein</fullName>
    </recommendedName>
</protein>
<proteinExistence type="predicted"/>
<reference evidence="2" key="1">
    <citation type="submission" date="2023-03" db="EMBL/GenBank/DDBJ databases">
        <authorList>
            <person name="Steffen K."/>
            <person name="Cardenas P."/>
        </authorList>
    </citation>
    <scope>NUCLEOTIDE SEQUENCE</scope>
</reference>
<organism evidence="2 3">
    <name type="scientific">Geodia barretti</name>
    <name type="common">Barrett's horny sponge</name>
    <dbReference type="NCBI Taxonomy" id="519541"/>
    <lineage>
        <taxon>Eukaryota</taxon>
        <taxon>Metazoa</taxon>
        <taxon>Porifera</taxon>
        <taxon>Demospongiae</taxon>
        <taxon>Heteroscleromorpha</taxon>
        <taxon>Tetractinellida</taxon>
        <taxon>Astrophorina</taxon>
        <taxon>Geodiidae</taxon>
        <taxon>Geodia</taxon>
    </lineage>
</organism>
<keyword evidence="3" id="KW-1185">Reference proteome</keyword>
<dbReference type="EMBL" id="CASHTH010002504">
    <property type="protein sequence ID" value="CAI8030873.1"/>
    <property type="molecule type" value="Genomic_DNA"/>
</dbReference>
<name>A0AA35SKR4_GEOBA</name>
<comment type="caution">
    <text evidence="2">The sequence shown here is derived from an EMBL/GenBank/DDBJ whole genome shotgun (WGS) entry which is preliminary data.</text>
</comment>
<dbReference type="Proteomes" id="UP001174909">
    <property type="component" value="Unassembled WGS sequence"/>
</dbReference>
<feature type="compositionally biased region" description="Low complexity" evidence="1">
    <location>
        <begin position="113"/>
        <end position="127"/>
    </location>
</feature>
<accession>A0AA35SKR4</accession>
<feature type="region of interest" description="Disordered" evidence="1">
    <location>
        <begin position="109"/>
        <end position="175"/>
    </location>
</feature>
<gene>
    <name evidence="2" type="ORF">GBAR_LOCUS17520</name>
</gene>
<evidence type="ECO:0000256" key="1">
    <source>
        <dbReference type="SAM" id="MobiDB-lite"/>
    </source>
</evidence>